<evidence type="ECO:0000313" key="1">
    <source>
        <dbReference type="EMBL" id="KAK1433365.1"/>
    </source>
</evidence>
<dbReference type="AlphaFoldDB" id="A0AAD8NZC2"/>
<dbReference type="Proteomes" id="UP001229421">
    <property type="component" value="Unassembled WGS sequence"/>
</dbReference>
<keyword evidence="2" id="KW-1185">Reference proteome</keyword>
<sequence>MTSKGGGAGTGGGGGGCVGGGGGCVGAGVVESIPVVAVVNALVEGVIEPVVVAEKVLVLQEQALVAVTVMVVVASSLCHGPI</sequence>
<organism evidence="1 2">
    <name type="scientific">Tagetes erecta</name>
    <name type="common">African marigold</name>
    <dbReference type="NCBI Taxonomy" id="13708"/>
    <lineage>
        <taxon>Eukaryota</taxon>
        <taxon>Viridiplantae</taxon>
        <taxon>Streptophyta</taxon>
        <taxon>Embryophyta</taxon>
        <taxon>Tracheophyta</taxon>
        <taxon>Spermatophyta</taxon>
        <taxon>Magnoliopsida</taxon>
        <taxon>eudicotyledons</taxon>
        <taxon>Gunneridae</taxon>
        <taxon>Pentapetalae</taxon>
        <taxon>asterids</taxon>
        <taxon>campanulids</taxon>
        <taxon>Asterales</taxon>
        <taxon>Asteraceae</taxon>
        <taxon>Asteroideae</taxon>
        <taxon>Heliantheae alliance</taxon>
        <taxon>Tageteae</taxon>
        <taxon>Tagetes</taxon>
    </lineage>
</organism>
<protein>
    <submittedName>
        <fullName evidence="1">Uncharacterized protein</fullName>
    </submittedName>
</protein>
<dbReference type="PROSITE" id="PS51257">
    <property type="entry name" value="PROKAR_LIPOPROTEIN"/>
    <property type="match status" value="1"/>
</dbReference>
<gene>
    <name evidence="1" type="ORF">QVD17_10275</name>
</gene>
<reference evidence="1" key="1">
    <citation type="journal article" date="2023" name="bioRxiv">
        <title>Improved chromosome-level genome assembly for marigold (Tagetes erecta).</title>
        <authorList>
            <person name="Jiang F."/>
            <person name="Yuan L."/>
            <person name="Wang S."/>
            <person name="Wang H."/>
            <person name="Xu D."/>
            <person name="Wang A."/>
            <person name="Fan W."/>
        </authorList>
    </citation>
    <scope>NUCLEOTIDE SEQUENCE</scope>
    <source>
        <strain evidence="1">WSJ</strain>
        <tissue evidence="1">Leaf</tissue>
    </source>
</reference>
<dbReference type="EMBL" id="JAUHHV010000002">
    <property type="protein sequence ID" value="KAK1433365.1"/>
    <property type="molecule type" value="Genomic_DNA"/>
</dbReference>
<accession>A0AAD8NZC2</accession>
<name>A0AAD8NZC2_TARER</name>
<comment type="caution">
    <text evidence="1">The sequence shown here is derived from an EMBL/GenBank/DDBJ whole genome shotgun (WGS) entry which is preliminary data.</text>
</comment>
<proteinExistence type="predicted"/>
<evidence type="ECO:0000313" key="2">
    <source>
        <dbReference type="Proteomes" id="UP001229421"/>
    </source>
</evidence>